<feature type="chain" id="PRO_5038770209" evidence="2">
    <location>
        <begin position="25"/>
        <end position="838"/>
    </location>
</feature>
<dbReference type="Gene3D" id="3.40.50.10320">
    <property type="entry name" value="LmbE-like"/>
    <property type="match status" value="1"/>
</dbReference>
<evidence type="ECO:0000256" key="2">
    <source>
        <dbReference type="SAM" id="SignalP"/>
    </source>
</evidence>
<dbReference type="EMBL" id="FNHF01000002">
    <property type="protein sequence ID" value="SDM31396.1"/>
    <property type="molecule type" value="Genomic_DNA"/>
</dbReference>
<dbReference type="Pfam" id="PF10633">
    <property type="entry name" value="NPCBM_assoc"/>
    <property type="match status" value="1"/>
</dbReference>
<dbReference type="AlphaFoldDB" id="A0A1G9S7F4"/>
<dbReference type="SUPFAM" id="SSF52317">
    <property type="entry name" value="Class I glutamine amidotransferase-like"/>
    <property type="match status" value="1"/>
</dbReference>
<keyword evidence="5" id="KW-1185">Reference proteome</keyword>
<proteinExistence type="predicted"/>
<dbReference type="InterPro" id="IPR018905">
    <property type="entry name" value="A-galactase_NEW3"/>
</dbReference>
<evidence type="ECO:0000313" key="5">
    <source>
        <dbReference type="Proteomes" id="UP000182347"/>
    </source>
</evidence>
<organism evidence="4 5">
    <name type="scientific">Sediminibacillus halophilus</name>
    <dbReference type="NCBI Taxonomy" id="482461"/>
    <lineage>
        <taxon>Bacteria</taxon>
        <taxon>Bacillati</taxon>
        <taxon>Bacillota</taxon>
        <taxon>Bacilli</taxon>
        <taxon>Bacillales</taxon>
        <taxon>Bacillaceae</taxon>
        <taxon>Sediminibacillus</taxon>
    </lineage>
</organism>
<name>A0A1G9S7F4_9BACI</name>
<dbReference type="Gene3D" id="2.60.40.10">
    <property type="entry name" value="Immunoglobulins"/>
    <property type="match status" value="1"/>
</dbReference>
<sequence length="838" mass="94548">MIRKCSFLLLCLALFLPSFIPSHAFGESSGNDHNQELWSAVKPLSTITSFMNTGAHPDDERSHLLAYLSRGLGVHTASIIANRGEGGQNEIGEELGNGLGIIRSREMIEASKVTGVQVFHLSETTNDEIYDFGFSKSPDETLAKWGEETTYERFIKRIRMYQPDIVMPSFRDVESQHGHHRAIAQLSMKAFEDAADPTVFPEHMEEGLHPWQIKKLYLPASEANATVGIEVGDYDPIYDMTYPQLGEQSRYLHKSQGMGRDIEPGSQIEYLELVKSSVGEIQDQESSIFEGLSYDFKAYSANLKKSDNKIKGDLRKLQMKLDEVIDAYPNDEQVLEKSHQALKQLHKTKQKVERSTFHQLDKNDLLHRLEIKESQLQQASFVASQLEVTTAIDQPVFVQGSEATVTITLKNNGSKTLKDVSPALTVPKDWEIKGEKETFALQPGEEKIIPFSITAAEDADYYQPYDDSILQTIISYQVNHVTSTISQNPEETIAVLPEVGLKTDPETLAINTAQSREGVDIEVDVTNYTQDSLDTTISLQLPEGWEQASGKNVSFEKGETEKTVTFSIEPPENLTDKPFVITPTAEVDGKLLQKQVQEIAYEHIGTFYNIQNADLNGMALKLEFPQDLQVGYIDSGFDKVADKLSEVGMDITKIEDLAAEDLSKFDTVVTGIRAYLSREDLVQQNDRLLEYAQNGGHVVVQYHKPGDNWNPEITAPYPLTIGSPSIEWRVTDEVSDYTILQPDHPLFNQPNQITEQDWEGWIQERGLYFPMQWDDQYETFLTMTDLDGDQFEGGILLTDYGEGTYLYTNLVWYRQIQNLVPGGYRIFTNLISYDGNEE</sequence>
<comment type="cofactor">
    <cofactor evidence="1">
        <name>Zn(2+)</name>
        <dbReference type="ChEBI" id="CHEBI:29105"/>
    </cofactor>
</comment>
<dbReference type="Pfam" id="PF02585">
    <property type="entry name" value="PIG-L"/>
    <property type="match status" value="1"/>
</dbReference>
<feature type="domain" description="Alpha-galactosidase NEW3" evidence="3">
    <location>
        <begin position="399"/>
        <end position="461"/>
    </location>
</feature>
<dbReference type="InterPro" id="IPR003737">
    <property type="entry name" value="GlcNAc_PI_deacetylase-related"/>
</dbReference>
<dbReference type="InterPro" id="IPR029062">
    <property type="entry name" value="Class_I_gatase-like"/>
</dbReference>
<dbReference type="STRING" id="482461.SAMN05216244_2319"/>
<evidence type="ECO:0000259" key="3">
    <source>
        <dbReference type="Pfam" id="PF10633"/>
    </source>
</evidence>
<feature type="signal peptide" evidence="2">
    <location>
        <begin position="1"/>
        <end position="24"/>
    </location>
</feature>
<evidence type="ECO:0000313" key="4">
    <source>
        <dbReference type="EMBL" id="SDM31396.1"/>
    </source>
</evidence>
<dbReference type="InterPro" id="IPR024078">
    <property type="entry name" value="LmbE-like_dom_sf"/>
</dbReference>
<dbReference type="SUPFAM" id="SSF102588">
    <property type="entry name" value="LmbE-like"/>
    <property type="match status" value="1"/>
</dbReference>
<dbReference type="Proteomes" id="UP000182347">
    <property type="component" value="Unassembled WGS sequence"/>
</dbReference>
<dbReference type="InterPro" id="IPR013783">
    <property type="entry name" value="Ig-like_fold"/>
</dbReference>
<keyword evidence="2" id="KW-0732">Signal</keyword>
<protein>
    <submittedName>
        <fullName evidence="4">NPCBM-associated, NEW3 domain of alpha-galactosidase</fullName>
    </submittedName>
</protein>
<accession>A0A1G9S7F4</accession>
<reference evidence="5" key="1">
    <citation type="submission" date="2016-10" db="EMBL/GenBank/DDBJ databases">
        <authorList>
            <person name="Varghese N."/>
            <person name="Submissions S."/>
        </authorList>
    </citation>
    <scope>NUCLEOTIDE SEQUENCE [LARGE SCALE GENOMIC DNA]</scope>
    <source>
        <strain evidence="5">CGMCC 1.6199</strain>
    </source>
</reference>
<dbReference type="RefSeq" id="WP_245693759.1">
    <property type="nucleotide sequence ID" value="NZ_FNHF01000002.1"/>
</dbReference>
<gene>
    <name evidence="4" type="ORF">SAMN05216244_2319</name>
</gene>
<evidence type="ECO:0000256" key="1">
    <source>
        <dbReference type="ARBA" id="ARBA00001947"/>
    </source>
</evidence>